<dbReference type="GO" id="GO:0005886">
    <property type="term" value="C:plasma membrane"/>
    <property type="evidence" value="ECO:0007669"/>
    <property type="project" value="UniProtKB-SubCell"/>
</dbReference>
<evidence type="ECO:0000256" key="3">
    <source>
        <dbReference type="ARBA" id="ARBA00022692"/>
    </source>
</evidence>
<name>A0A8G2BGX2_9PROT</name>
<keyword evidence="4 6" id="KW-1133">Transmembrane helix</keyword>
<keyword evidence="8" id="KW-1185">Reference proteome</keyword>
<dbReference type="PANTHER" id="PTHR30086:SF20">
    <property type="entry name" value="ARGININE EXPORTER PROTEIN ARGO-RELATED"/>
    <property type="match status" value="1"/>
</dbReference>
<dbReference type="InterPro" id="IPR001123">
    <property type="entry name" value="LeuE-type"/>
</dbReference>
<protein>
    <submittedName>
        <fullName evidence="7">Threonine/homoserine/homoserine lactone efflux protein</fullName>
    </submittedName>
</protein>
<dbReference type="AlphaFoldDB" id="A0A8G2BGX2"/>
<dbReference type="Proteomes" id="UP000198615">
    <property type="component" value="Unassembled WGS sequence"/>
</dbReference>
<keyword evidence="2" id="KW-1003">Cell membrane</keyword>
<dbReference type="OrthoDB" id="7724143at2"/>
<reference evidence="7 8" key="1">
    <citation type="submission" date="2016-10" db="EMBL/GenBank/DDBJ databases">
        <authorList>
            <person name="Varghese N."/>
            <person name="Submissions S."/>
        </authorList>
    </citation>
    <scope>NUCLEOTIDE SEQUENCE [LARGE SCALE GENOMIC DNA]</scope>
    <source>
        <strain evidence="7 8">DSM 18839</strain>
    </source>
</reference>
<comment type="subcellular location">
    <subcellularLocation>
        <location evidence="1">Cell membrane</location>
        <topology evidence="1">Multi-pass membrane protein</topology>
    </subcellularLocation>
</comment>
<dbReference type="PANTHER" id="PTHR30086">
    <property type="entry name" value="ARGININE EXPORTER PROTEIN ARGO"/>
    <property type="match status" value="1"/>
</dbReference>
<sequence length="197" mass="20796">MLTFAVALFFLIITPGIGVLTTAGIGAGFGAGSGIRFLVGLFIGTNLAALLVVTGIAAVVLAHPIIGPTLLYASLAYLLYLAFRIGWAGSRVAFIERKSAPGIPGGIGLQLINPKSYAVNTTLFSGFHFMAENPTLEIAIKFAIINVIWIPVHLTWLWAGVSLKRLDLSPRTQSVINKLMALSMVIVVVLAALPAAR</sequence>
<keyword evidence="3 6" id="KW-0812">Transmembrane</keyword>
<evidence type="ECO:0000256" key="4">
    <source>
        <dbReference type="ARBA" id="ARBA00022989"/>
    </source>
</evidence>
<dbReference type="RefSeq" id="WP_093149830.1">
    <property type="nucleotide sequence ID" value="NZ_FNBW01000005.1"/>
</dbReference>
<evidence type="ECO:0000256" key="2">
    <source>
        <dbReference type="ARBA" id="ARBA00022475"/>
    </source>
</evidence>
<evidence type="ECO:0000313" key="8">
    <source>
        <dbReference type="Proteomes" id="UP000198615"/>
    </source>
</evidence>
<evidence type="ECO:0000313" key="7">
    <source>
        <dbReference type="EMBL" id="SDF63862.1"/>
    </source>
</evidence>
<feature type="transmembrane region" description="Helical" evidence="6">
    <location>
        <begin position="6"/>
        <end position="30"/>
    </location>
</feature>
<evidence type="ECO:0000256" key="6">
    <source>
        <dbReference type="SAM" id="Phobius"/>
    </source>
</evidence>
<accession>A0A8G2BGX2</accession>
<keyword evidence="5 6" id="KW-0472">Membrane</keyword>
<feature type="transmembrane region" description="Helical" evidence="6">
    <location>
        <begin position="138"/>
        <end position="159"/>
    </location>
</feature>
<feature type="transmembrane region" description="Helical" evidence="6">
    <location>
        <begin position="37"/>
        <end position="63"/>
    </location>
</feature>
<feature type="transmembrane region" description="Helical" evidence="6">
    <location>
        <begin position="69"/>
        <end position="87"/>
    </location>
</feature>
<comment type="caution">
    <text evidence="7">The sequence shown here is derived from an EMBL/GenBank/DDBJ whole genome shotgun (WGS) entry which is preliminary data.</text>
</comment>
<dbReference type="EMBL" id="FNBW01000005">
    <property type="protein sequence ID" value="SDF63862.1"/>
    <property type="molecule type" value="Genomic_DNA"/>
</dbReference>
<gene>
    <name evidence="7" type="ORF">SAMN05660686_01876</name>
</gene>
<dbReference type="Pfam" id="PF01810">
    <property type="entry name" value="LysE"/>
    <property type="match status" value="1"/>
</dbReference>
<evidence type="ECO:0000256" key="1">
    <source>
        <dbReference type="ARBA" id="ARBA00004651"/>
    </source>
</evidence>
<dbReference type="GO" id="GO:0015171">
    <property type="term" value="F:amino acid transmembrane transporter activity"/>
    <property type="evidence" value="ECO:0007669"/>
    <property type="project" value="TreeGrafter"/>
</dbReference>
<feature type="transmembrane region" description="Helical" evidence="6">
    <location>
        <begin position="179"/>
        <end position="196"/>
    </location>
</feature>
<organism evidence="7 8">
    <name type="scientific">Thalassobaculum litoreum DSM 18839</name>
    <dbReference type="NCBI Taxonomy" id="1123362"/>
    <lineage>
        <taxon>Bacteria</taxon>
        <taxon>Pseudomonadati</taxon>
        <taxon>Pseudomonadota</taxon>
        <taxon>Alphaproteobacteria</taxon>
        <taxon>Rhodospirillales</taxon>
        <taxon>Thalassobaculaceae</taxon>
        <taxon>Thalassobaculum</taxon>
    </lineage>
</organism>
<evidence type="ECO:0000256" key="5">
    <source>
        <dbReference type="ARBA" id="ARBA00023136"/>
    </source>
</evidence>
<proteinExistence type="predicted"/>